<dbReference type="GO" id="GO:0005634">
    <property type="term" value="C:nucleus"/>
    <property type="evidence" value="ECO:0007669"/>
    <property type="project" value="UniProtKB-SubCell"/>
</dbReference>
<evidence type="ECO:0000256" key="4">
    <source>
        <dbReference type="ARBA" id="ARBA00023027"/>
    </source>
</evidence>
<accession>A0A484CW23</accession>
<feature type="domain" description="Macro" evidence="6">
    <location>
        <begin position="60"/>
        <end position="255"/>
    </location>
</feature>
<dbReference type="SMART" id="SM00506">
    <property type="entry name" value="A1pp"/>
    <property type="match status" value="2"/>
</dbReference>
<dbReference type="EMBL" id="SCKG01000011">
    <property type="protein sequence ID" value="TDH07143.1"/>
    <property type="molecule type" value="Genomic_DNA"/>
</dbReference>
<dbReference type="SUPFAM" id="SSF56399">
    <property type="entry name" value="ADP-ribosylation"/>
    <property type="match status" value="1"/>
</dbReference>
<dbReference type="CDD" id="cd02907">
    <property type="entry name" value="Macro_Af1521_BAL-like"/>
    <property type="match status" value="1"/>
</dbReference>
<dbReference type="GO" id="GO:0005737">
    <property type="term" value="C:cytoplasm"/>
    <property type="evidence" value="ECO:0007669"/>
    <property type="project" value="TreeGrafter"/>
</dbReference>
<gene>
    <name evidence="7" type="ORF">EPR50_G00120610</name>
</gene>
<dbReference type="STRING" id="8167.A0A484CW23"/>
<dbReference type="PANTHER" id="PTHR14453">
    <property type="entry name" value="PARP/ZINC FINGER CCCH TYPE DOMAIN CONTAINING PROTEIN"/>
    <property type="match status" value="1"/>
</dbReference>
<dbReference type="GO" id="GO:0003714">
    <property type="term" value="F:transcription corepressor activity"/>
    <property type="evidence" value="ECO:0007669"/>
    <property type="project" value="TreeGrafter"/>
</dbReference>
<protein>
    <recommendedName>
        <fullName evidence="6">Macro domain-containing protein</fullName>
    </recommendedName>
</protein>
<dbReference type="PANTHER" id="PTHR14453:SF70">
    <property type="entry name" value="PROTEIN MONO-ADP-RIBOSYLTRANSFERASE PARP9"/>
    <property type="match status" value="1"/>
</dbReference>
<proteinExistence type="predicted"/>
<evidence type="ECO:0000313" key="7">
    <source>
        <dbReference type="EMBL" id="TDH07143.1"/>
    </source>
</evidence>
<dbReference type="Gene3D" id="3.40.220.10">
    <property type="entry name" value="Leucine Aminopeptidase, subunit E, domain 1"/>
    <property type="match status" value="2"/>
</dbReference>
<keyword evidence="3" id="KW-0808">Transferase</keyword>
<dbReference type="InterPro" id="IPR043472">
    <property type="entry name" value="Macro_dom-like"/>
</dbReference>
<name>A0A484CW23_PERFV</name>
<evidence type="ECO:0000259" key="6">
    <source>
        <dbReference type="PROSITE" id="PS51154"/>
    </source>
</evidence>
<dbReference type="GO" id="GO:0044389">
    <property type="term" value="F:ubiquitin-like protein ligase binding"/>
    <property type="evidence" value="ECO:0007669"/>
    <property type="project" value="TreeGrafter"/>
</dbReference>
<dbReference type="GO" id="GO:0003950">
    <property type="term" value="F:NAD+ poly-ADP-ribosyltransferase activity"/>
    <property type="evidence" value="ECO:0007669"/>
    <property type="project" value="TreeGrafter"/>
</dbReference>
<dbReference type="InterPro" id="IPR052056">
    <property type="entry name" value="Mono-ARTD/PARP"/>
</dbReference>
<evidence type="ECO:0000313" key="8">
    <source>
        <dbReference type="Proteomes" id="UP000295070"/>
    </source>
</evidence>
<comment type="caution">
    <text evidence="7">The sequence shown here is derived from an EMBL/GenBank/DDBJ whole genome shotgun (WGS) entry which is preliminary data.</text>
</comment>
<evidence type="ECO:0000256" key="1">
    <source>
        <dbReference type="ARBA" id="ARBA00004123"/>
    </source>
</evidence>
<keyword evidence="2" id="KW-0328">Glycosyltransferase</keyword>
<keyword evidence="8" id="KW-1185">Reference proteome</keyword>
<dbReference type="GO" id="GO:1990404">
    <property type="term" value="F:NAD+-protein mono-ADP-ribosyltransferase activity"/>
    <property type="evidence" value="ECO:0007669"/>
    <property type="project" value="TreeGrafter"/>
</dbReference>
<dbReference type="PROSITE" id="PS51154">
    <property type="entry name" value="MACRO"/>
    <property type="match status" value="2"/>
</dbReference>
<reference evidence="7 8" key="1">
    <citation type="submission" date="2019-01" db="EMBL/GenBank/DDBJ databases">
        <title>A chromosome-scale genome assembly of the yellow perch, Perca flavescens.</title>
        <authorList>
            <person name="Feron R."/>
            <person name="Morvezen R."/>
            <person name="Bestin A."/>
            <person name="Haffray P."/>
            <person name="Klopp C."/>
            <person name="Zahm M."/>
            <person name="Cabau C."/>
            <person name="Roques C."/>
            <person name="Donnadieu C."/>
            <person name="Bouchez O."/>
            <person name="Christie M."/>
            <person name="Larson W."/>
            <person name="Guiguen Y."/>
        </authorList>
    </citation>
    <scope>NUCLEOTIDE SEQUENCE [LARGE SCALE GENOMIC DNA]</scope>
    <source>
        <strain evidence="7">YP-PL-M2</strain>
        <tissue evidence="7">Blood</tissue>
    </source>
</reference>
<evidence type="ECO:0000256" key="3">
    <source>
        <dbReference type="ARBA" id="ARBA00022679"/>
    </source>
</evidence>
<sequence length="771" mass="85750">MDSKLDIPLHGPSVNIVRRCGSALSDVLQSKFGCGATIDGVDFERGLSTLQQRGPPVVPERRFAVKLHGDVQVSVWKADLTNFQVDAVVNAANEQLQHYGGLALALSIAGGPQIQRDSDDYISKYGGLKTGDAVVCNAWSLPCKKIIHAVGPYLSKYPSTSDVSAAKQLLERAIVSILDKVKENRLQSVAIPAISSGLFNYPLPDCANVIVTTVKRYYESSRRSFSSEHLPNNIFLVNNDEPTVKEMNRACLQILTNSRTRGDAKTSTPTVQLGNVHLTLKRGKIEEQHTDVIVNTASPQRDLNIGEISKALLQRAGPGMQQEIYNVLQTGRVIITKPYKLQCKQVYHTFCTEKWKNPAQQRVAQQILFESVSECLWLAATKHKSIAFPAIGTGALGFDKKEVAQIMSDAVADIAQKIPKKLEVHFVIFPSDNNTFKAFEEQFRYLQQKASDPNFTHVDVMMSSQPAFEHRDDFHGDRALTPQISLIGPSDETTREAERWLNGLLFKSLGNVVIRNNFIQHFGEKEHLQLSRLIKGGVSIEESFENGRAGITVKGDSTEDVVVAGLQVEAMLCYIQKEFVKEEEHAMLCALFSKDLSFERKTVDRSSPEFSEKLSAFKKHGLLRILKLDKVENPTLEMLFDLKKNQLRCSTPRTMFQRIPAQFCEMVSHVGFHAEYAPPDEPKYGEGIYFAGTVEKAMEVWKVQKEEYLYFVEAKVLTGNSTPGTPGLIMPPAAGTDPLILYDSVSGGRDISVIFSGYQALPTYIITCKIV</sequence>
<dbReference type="GO" id="GO:0070212">
    <property type="term" value="P:protein poly-ADP-ribosylation"/>
    <property type="evidence" value="ECO:0007669"/>
    <property type="project" value="TreeGrafter"/>
</dbReference>
<dbReference type="Gene3D" id="3.90.228.10">
    <property type="match status" value="1"/>
</dbReference>
<dbReference type="Proteomes" id="UP000295070">
    <property type="component" value="Chromosome 11"/>
</dbReference>
<dbReference type="GO" id="GO:0060335">
    <property type="term" value="P:positive regulation of type II interferon-mediated signaling pathway"/>
    <property type="evidence" value="ECO:0007669"/>
    <property type="project" value="TreeGrafter"/>
</dbReference>
<dbReference type="AlphaFoldDB" id="A0A484CW23"/>
<dbReference type="GO" id="GO:0010629">
    <property type="term" value="P:negative regulation of gene expression"/>
    <property type="evidence" value="ECO:0007669"/>
    <property type="project" value="TreeGrafter"/>
</dbReference>
<organism evidence="7 8">
    <name type="scientific">Perca flavescens</name>
    <name type="common">American yellow perch</name>
    <name type="synonym">Morone flavescens</name>
    <dbReference type="NCBI Taxonomy" id="8167"/>
    <lineage>
        <taxon>Eukaryota</taxon>
        <taxon>Metazoa</taxon>
        <taxon>Chordata</taxon>
        <taxon>Craniata</taxon>
        <taxon>Vertebrata</taxon>
        <taxon>Euteleostomi</taxon>
        <taxon>Actinopterygii</taxon>
        <taxon>Neopterygii</taxon>
        <taxon>Teleostei</taxon>
        <taxon>Neoteleostei</taxon>
        <taxon>Acanthomorphata</taxon>
        <taxon>Eupercaria</taxon>
        <taxon>Perciformes</taxon>
        <taxon>Percoidei</taxon>
        <taxon>Percidae</taxon>
        <taxon>Percinae</taxon>
        <taxon>Perca</taxon>
    </lineage>
</organism>
<dbReference type="SUPFAM" id="SSF52949">
    <property type="entry name" value="Macro domain-like"/>
    <property type="match status" value="2"/>
</dbReference>
<feature type="domain" description="Macro" evidence="6">
    <location>
        <begin position="265"/>
        <end position="447"/>
    </location>
</feature>
<evidence type="ECO:0000256" key="2">
    <source>
        <dbReference type="ARBA" id="ARBA00022676"/>
    </source>
</evidence>
<dbReference type="InterPro" id="IPR002589">
    <property type="entry name" value="Macro_dom"/>
</dbReference>
<evidence type="ECO:0000256" key="5">
    <source>
        <dbReference type="ARBA" id="ARBA00023242"/>
    </source>
</evidence>
<dbReference type="Pfam" id="PF01661">
    <property type="entry name" value="Macro"/>
    <property type="match status" value="2"/>
</dbReference>
<comment type="subcellular location">
    <subcellularLocation>
        <location evidence="1">Nucleus</location>
    </subcellularLocation>
</comment>
<keyword evidence="5" id="KW-0539">Nucleus</keyword>
<keyword evidence="4" id="KW-0520">NAD</keyword>